<reference evidence="1" key="1">
    <citation type="submission" date="2022-01" db="EMBL/GenBank/DDBJ databases">
        <authorList>
            <person name="King R."/>
        </authorList>
    </citation>
    <scope>NUCLEOTIDE SEQUENCE</scope>
</reference>
<proteinExistence type="predicted"/>
<dbReference type="EMBL" id="OV725077">
    <property type="protein sequence ID" value="CAH1389131.1"/>
    <property type="molecule type" value="Genomic_DNA"/>
</dbReference>
<dbReference type="AlphaFoldDB" id="A0A9P0GZE7"/>
<name>A0A9P0GZE7_NEZVI</name>
<sequence length="46" mass="5296">MVHRYANFNAIYPAETLKSHGSWATRVFTPVGERERRNYGGEEILA</sequence>
<evidence type="ECO:0000313" key="1">
    <source>
        <dbReference type="EMBL" id="CAH1389131.1"/>
    </source>
</evidence>
<accession>A0A9P0GZE7</accession>
<dbReference type="Proteomes" id="UP001152798">
    <property type="component" value="Chromosome 1"/>
</dbReference>
<protein>
    <submittedName>
        <fullName evidence="1">Uncharacterized protein</fullName>
    </submittedName>
</protein>
<keyword evidence="2" id="KW-1185">Reference proteome</keyword>
<gene>
    <name evidence="1" type="ORF">NEZAVI_LOCUS587</name>
</gene>
<organism evidence="1 2">
    <name type="scientific">Nezara viridula</name>
    <name type="common">Southern green stink bug</name>
    <name type="synonym">Cimex viridulus</name>
    <dbReference type="NCBI Taxonomy" id="85310"/>
    <lineage>
        <taxon>Eukaryota</taxon>
        <taxon>Metazoa</taxon>
        <taxon>Ecdysozoa</taxon>
        <taxon>Arthropoda</taxon>
        <taxon>Hexapoda</taxon>
        <taxon>Insecta</taxon>
        <taxon>Pterygota</taxon>
        <taxon>Neoptera</taxon>
        <taxon>Paraneoptera</taxon>
        <taxon>Hemiptera</taxon>
        <taxon>Heteroptera</taxon>
        <taxon>Panheteroptera</taxon>
        <taxon>Pentatomomorpha</taxon>
        <taxon>Pentatomoidea</taxon>
        <taxon>Pentatomidae</taxon>
        <taxon>Pentatominae</taxon>
        <taxon>Nezara</taxon>
    </lineage>
</organism>
<evidence type="ECO:0000313" key="2">
    <source>
        <dbReference type="Proteomes" id="UP001152798"/>
    </source>
</evidence>